<dbReference type="AlphaFoldDB" id="A0AAV7W0U1"/>
<reference evidence="1" key="1">
    <citation type="journal article" date="2022" name="bioRxiv">
        <title>Sequencing and chromosome-scale assembly of the giantPleurodeles waltlgenome.</title>
        <authorList>
            <person name="Brown T."/>
            <person name="Elewa A."/>
            <person name="Iarovenko S."/>
            <person name="Subramanian E."/>
            <person name="Araus A.J."/>
            <person name="Petzold A."/>
            <person name="Susuki M."/>
            <person name="Suzuki K.-i.T."/>
            <person name="Hayashi T."/>
            <person name="Toyoda A."/>
            <person name="Oliveira C."/>
            <person name="Osipova E."/>
            <person name="Leigh N.D."/>
            <person name="Simon A."/>
            <person name="Yun M.H."/>
        </authorList>
    </citation>
    <scope>NUCLEOTIDE SEQUENCE</scope>
    <source>
        <strain evidence="1">20211129_DDA</strain>
        <tissue evidence="1">Liver</tissue>
    </source>
</reference>
<evidence type="ECO:0000313" key="2">
    <source>
        <dbReference type="Proteomes" id="UP001066276"/>
    </source>
</evidence>
<comment type="caution">
    <text evidence="1">The sequence shown here is derived from an EMBL/GenBank/DDBJ whole genome shotgun (WGS) entry which is preliminary data.</text>
</comment>
<protein>
    <submittedName>
        <fullName evidence="1">Uncharacterized protein</fullName>
    </submittedName>
</protein>
<evidence type="ECO:0000313" key="1">
    <source>
        <dbReference type="EMBL" id="KAJ1207574.1"/>
    </source>
</evidence>
<name>A0AAV7W0U1_PLEWA</name>
<dbReference type="EMBL" id="JANPWB010000002">
    <property type="protein sequence ID" value="KAJ1207574.1"/>
    <property type="molecule type" value="Genomic_DNA"/>
</dbReference>
<keyword evidence="2" id="KW-1185">Reference proteome</keyword>
<dbReference type="Proteomes" id="UP001066276">
    <property type="component" value="Chromosome 1_2"/>
</dbReference>
<gene>
    <name evidence="1" type="ORF">NDU88_002965</name>
</gene>
<accession>A0AAV7W0U1</accession>
<sequence length="146" mass="16226">MMSLHRAGQNREWSAAPAFRQGLRGLEESLALRIHGTARSMTGRLSQTRIAKAKKEKLSTLLAIFATWVTKFQALLQLTPYGVKVPCFYVHLGEELVLAFYAEHRHGPCDNAPGPLQDAISEMTVFSWDPAYSLLVEGGHLMDGSR</sequence>
<proteinExistence type="predicted"/>
<organism evidence="1 2">
    <name type="scientific">Pleurodeles waltl</name>
    <name type="common">Iberian ribbed newt</name>
    <dbReference type="NCBI Taxonomy" id="8319"/>
    <lineage>
        <taxon>Eukaryota</taxon>
        <taxon>Metazoa</taxon>
        <taxon>Chordata</taxon>
        <taxon>Craniata</taxon>
        <taxon>Vertebrata</taxon>
        <taxon>Euteleostomi</taxon>
        <taxon>Amphibia</taxon>
        <taxon>Batrachia</taxon>
        <taxon>Caudata</taxon>
        <taxon>Salamandroidea</taxon>
        <taxon>Salamandridae</taxon>
        <taxon>Pleurodelinae</taxon>
        <taxon>Pleurodeles</taxon>
    </lineage>
</organism>